<evidence type="ECO:0008006" key="3">
    <source>
        <dbReference type="Google" id="ProtNLM"/>
    </source>
</evidence>
<evidence type="ECO:0000313" key="2">
    <source>
        <dbReference type="Proteomes" id="UP001272137"/>
    </source>
</evidence>
<reference evidence="1" key="1">
    <citation type="submission" date="2018-08" db="EMBL/GenBank/DDBJ databases">
        <title>Identification of Burkholderia cepacia strains that express a Burkholderia pseudomallei-like capsular polysaccharide.</title>
        <authorList>
            <person name="Burtnick M.N."/>
            <person name="Vongsouvath M."/>
            <person name="Newton P."/>
            <person name="Wuthiekanun V."/>
            <person name="Limmathurotsakul D."/>
            <person name="Brett P.J."/>
            <person name="Chantratita N."/>
            <person name="Dance D.A."/>
        </authorList>
    </citation>
    <scope>NUCLEOTIDE SEQUENCE</scope>
    <source>
        <strain evidence="1">SBXCC001</strain>
    </source>
</reference>
<organism evidence="1 2">
    <name type="scientific">Burkholderia thailandensis</name>
    <dbReference type="NCBI Taxonomy" id="57975"/>
    <lineage>
        <taxon>Bacteria</taxon>
        <taxon>Pseudomonadati</taxon>
        <taxon>Pseudomonadota</taxon>
        <taxon>Betaproteobacteria</taxon>
        <taxon>Burkholderiales</taxon>
        <taxon>Burkholderiaceae</taxon>
        <taxon>Burkholderia</taxon>
        <taxon>pseudomallei group</taxon>
    </lineage>
</organism>
<gene>
    <name evidence="1" type="ORF">C7S16_0665</name>
</gene>
<sequence>MVETRSDAHLKSEVKSEPLAFCPYACRRTSFRAAHASRHTYRGHSWQETFADGPVVHEAASGKPSMLGS</sequence>
<comment type="caution">
    <text evidence="1">The sequence shown here is derived from an EMBL/GenBank/DDBJ whole genome shotgun (WGS) entry which is preliminary data.</text>
</comment>
<dbReference type="Proteomes" id="UP001272137">
    <property type="component" value="Unassembled WGS sequence"/>
</dbReference>
<proteinExistence type="predicted"/>
<accession>A0AAW9D0F7</accession>
<dbReference type="AlphaFoldDB" id="A0AAW9D0F7"/>
<protein>
    <recommendedName>
        <fullName evidence="3">C2H2-type domain-containing protein</fullName>
    </recommendedName>
</protein>
<evidence type="ECO:0000313" key="1">
    <source>
        <dbReference type="EMBL" id="MDW9254389.1"/>
    </source>
</evidence>
<name>A0AAW9D0F7_BURTH</name>
<dbReference type="EMBL" id="QXCT01000002">
    <property type="protein sequence ID" value="MDW9254389.1"/>
    <property type="molecule type" value="Genomic_DNA"/>
</dbReference>